<reference evidence="1 2" key="1">
    <citation type="submission" date="2019-09" db="EMBL/GenBank/DDBJ databases">
        <authorList>
            <person name="Ou C."/>
        </authorList>
    </citation>
    <scope>NUCLEOTIDE SEQUENCE [LARGE SCALE GENOMIC DNA]</scope>
    <source>
        <strain evidence="1">S2</strain>
        <tissue evidence="1">Leaf</tissue>
    </source>
</reference>
<dbReference type="EMBL" id="SMOL01000553">
    <property type="protein sequence ID" value="KAB2607906.1"/>
    <property type="molecule type" value="Genomic_DNA"/>
</dbReference>
<gene>
    <name evidence="1" type="ORF">D8674_011074</name>
</gene>
<protein>
    <submittedName>
        <fullName evidence="1">Uncharacterized protein</fullName>
    </submittedName>
</protein>
<proteinExistence type="predicted"/>
<evidence type="ECO:0000313" key="1">
    <source>
        <dbReference type="EMBL" id="KAB2607906.1"/>
    </source>
</evidence>
<dbReference type="AlphaFoldDB" id="A0A5N5FXN9"/>
<accession>A0A5N5FXN9</accession>
<dbReference type="Proteomes" id="UP000327157">
    <property type="component" value="Chromosome 14"/>
</dbReference>
<name>A0A5N5FXN9_9ROSA</name>
<reference evidence="2" key="2">
    <citation type="submission" date="2019-10" db="EMBL/GenBank/DDBJ databases">
        <title>A de novo genome assembly of a pear dwarfing rootstock.</title>
        <authorList>
            <person name="Wang F."/>
            <person name="Wang J."/>
            <person name="Li S."/>
            <person name="Zhang Y."/>
            <person name="Fang M."/>
            <person name="Ma L."/>
            <person name="Zhao Y."/>
            <person name="Jiang S."/>
        </authorList>
    </citation>
    <scope>NUCLEOTIDE SEQUENCE [LARGE SCALE GENOMIC DNA]</scope>
</reference>
<evidence type="ECO:0000313" key="2">
    <source>
        <dbReference type="Proteomes" id="UP000327157"/>
    </source>
</evidence>
<sequence>MHNHVSGANGFSQVPYSTKFVWYSMQCIARLFSFQSKKPYLTGCREANQAAHVAAALLGPRATSLSCVSPSLSQDGLPCPPV</sequence>
<comment type="caution">
    <text evidence="1">The sequence shown here is derived from an EMBL/GenBank/DDBJ whole genome shotgun (WGS) entry which is preliminary data.</text>
</comment>
<keyword evidence="2" id="KW-1185">Reference proteome</keyword>
<reference evidence="1 2" key="3">
    <citation type="submission" date="2019-11" db="EMBL/GenBank/DDBJ databases">
        <title>A de novo genome assembly of a pear dwarfing rootstock.</title>
        <authorList>
            <person name="Wang F."/>
            <person name="Wang J."/>
            <person name="Li S."/>
            <person name="Zhang Y."/>
            <person name="Fang M."/>
            <person name="Ma L."/>
            <person name="Zhao Y."/>
            <person name="Jiang S."/>
        </authorList>
    </citation>
    <scope>NUCLEOTIDE SEQUENCE [LARGE SCALE GENOMIC DNA]</scope>
    <source>
        <strain evidence="1">S2</strain>
        <tissue evidence="1">Leaf</tissue>
    </source>
</reference>
<organism evidence="1 2">
    <name type="scientific">Pyrus ussuriensis x Pyrus communis</name>
    <dbReference type="NCBI Taxonomy" id="2448454"/>
    <lineage>
        <taxon>Eukaryota</taxon>
        <taxon>Viridiplantae</taxon>
        <taxon>Streptophyta</taxon>
        <taxon>Embryophyta</taxon>
        <taxon>Tracheophyta</taxon>
        <taxon>Spermatophyta</taxon>
        <taxon>Magnoliopsida</taxon>
        <taxon>eudicotyledons</taxon>
        <taxon>Gunneridae</taxon>
        <taxon>Pentapetalae</taxon>
        <taxon>rosids</taxon>
        <taxon>fabids</taxon>
        <taxon>Rosales</taxon>
        <taxon>Rosaceae</taxon>
        <taxon>Amygdaloideae</taxon>
        <taxon>Maleae</taxon>
        <taxon>Pyrus</taxon>
    </lineage>
</organism>